<comment type="cofactor">
    <cofactor evidence="2">
        <name>Mg(2+)</name>
        <dbReference type="ChEBI" id="CHEBI:18420"/>
    </cofactor>
</comment>
<evidence type="ECO:0000256" key="7">
    <source>
        <dbReference type="SAM" id="MobiDB-lite"/>
    </source>
</evidence>
<dbReference type="OrthoDB" id="276498at2759"/>
<dbReference type="InterPro" id="IPR036890">
    <property type="entry name" value="HATPase_C_sf"/>
</dbReference>
<evidence type="ECO:0000256" key="4">
    <source>
        <dbReference type="ARBA" id="ARBA00023029"/>
    </source>
</evidence>
<dbReference type="Gene3D" id="3.30.565.10">
    <property type="entry name" value="Histidine kinase-like ATPase, C-terminal domain"/>
    <property type="match status" value="1"/>
</dbReference>
<sequence length="194" mass="21606">MSKKTSPKITTANKEDFTRITFKPDLAKFGMETIDDDLEALLKKRVYDLAGCVKNIKVFLNDERIKIKNFKQYVEMYLKGTYGGGPTTNGPAKSRKKKKEELHGEEAVEVKVENEGNDDAANIEADEIDNDGGGNGDGAEDREDIDERAEETGSKTMPPATPTPGPKPTIVHEIVNERWEVAFIVSEGQFQQVR</sequence>
<keyword evidence="5" id="KW-0238">DNA-binding</keyword>
<dbReference type="SUPFAM" id="SSF55874">
    <property type="entry name" value="ATPase domain of HSP90 chaperone/DNA topoisomerase II/histidine kinase"/>
    <property type="match status" value="1"/>
</dbReference>
<dbReference type="AlphaFoldDB" id="A0A433D4T3"/>
<gene>
    <name evidence="8" type="ORF">BC936DRAFT_147722</name>
</gene>
<protein>
    <recommendedName>
        <fullName evidence="3">DNA topoisomerase (ATP-hydrolyzing)</fullName>
        <ecNumber evidence="3">5.6.2.2</ecNumber>
    </recommendedName>
</protein>
<keyword evidence="9" id="KW-1185">Reference proteome</keyword>
<dbReference type="EC" id="5.6.2.2" evidence="3"/>
<comment type="caution">
    <text evidence="8">The sequence shown here is derived from an EMBL/GenBank/DDBJ whole genome shotgun (WGS) entry which is preliminary data.</text>
</comment>
<feature type="compositionally biased region" description="Acidic residues" evidence="7">
    <location>
        <begin position="138"/>
        <end position="149"/>
    </location>
</feature>
<evidence type="ECO:0000256" key="1">
    <source>
        <dbReference type="ARBA" id="ARBA00000185"/>
    </source>
</evidence>
<comment type="catalytic activity">
    <reaction evidence="1">
        <text>ATP-dependent breakage, passage and rejoining of double-stranded DNA.</text>
        <dbReference type="EC" id="5.6.2.2"/>
    </reaction>
</comment>
<evidence type="ECO:0000313" key="8">
    <source>
        <dbReference type="EMBL" id="RUP45793.1"/>
    </source>
</evidence>
<dbReference type="GO" id="GO:0003918">
    <property type="term" value="F:DNA topoisomerase type II (double strand cut, ATP-hydrolyzing) activity"/>
    <property type="evidence" value="ECO:0007669"/>
    <property type="project" value="UniProtKB-EC"/>
</dbReference>
<evidence type="ECO:0000256" key="5">
    <source>
        <dbReference type="ARBA" id="ARBA00023125"/>
    </source>
</evidence>
<dbReference type="PANTHER" id="PTHR10169:SF38">
    <property type="entry name" value="DNA TOPOISOMERASE 2"/>
    <property type="match status" value="1"/>
</dbReference>
<evidence type="ECO:0000256" key="2">
    <source>
        <dbReference type="ARBA" id="ARBA00001946"/>
    </source>
</evidence>
<feature type="non-terminal residue" evidence="8">
    <location>
        <position position="194"/>
    </location>
</feature>
<dbReference type="GO" id="GO:0003677">
    <property type="term" value="F:DNA binding"/>
    <property type="evidence" value="ECO:0007669"/>
    <property type="project" value="UniProtKB-KW"/>
</dbReference>
<organism evidence="8 9">
    <name type="scientific">Jimgerdemannia flammicorona</name>
    <dbReference type="NCBI Taxonomy" id="994334"/>
    <lineage>
        <taxon>Eukaryota</taxon>
        <taxon>Fungi</taxon>
        <taxon>Fungi incertae sedis</taxon>
        <taxon>Mucoromycota</taxon>
        <taxon>Mucoromycotina</taxon>
        <taxon>Endogonomycetes</taxon>
        <taxon>Endogonales</taxon>
        <taxon>Endogonaceae</taxon>
        <taxon>Jimgerdemannia</taxon>
    </lineage>
</organism>
<evidence type="ECO:0000256" key="6">
    <source>
        <dbReference type="ARBA" id="ARBA00023235"/>
    </source>
</evidence>
<dbReference type="GO" id="GO:0005634">
    <property type="term" value="C:nucleus"/>
    <property type="evidence" value="ECO:0007669"/>
    <property type="project" value="TreeGrafter"/>
</dbReference>
<keyword evidence="4" id="KW-0799">Topoisomerase</keyword>
<feature type="region of interest" description="Disordered" evidence="7">
    <location>
        <begin position="81"/>
        <end position="169"/>
    </location>
</feature>
<feature type="compositionally biased region" description="Basic and acidic residues" evidence="7">
    <location>
        <begin position="99"/>
        <end position="114"/>
    </location>
</feature>
<reference evidence="8 9" key="1">
    <citation type="journal article" date="2018" name="New Phytol.">
        <title>Phylogenomics of Endogonaceae and evolution of mycorrhizas within Mucoromycota.</title>
        <authorList>
            <person name="Chang Y."/>
            <person name="Desiro A."/>
            <person name="Na H."/>
            <person name="Sandor L."/>
            <person name="Lipzen A."/>
            <person name="Clum A."/>
            <person name="Barry K."/>
            <person name="Grigoriev I.V."/>
            <person name="Martin F.M."/>
            <person name="Stajich J.E."/>
            <person name="Smith M.E."/>
            <person name="Bonito G."/>
            <person name="Spatafora J.W."/>
        </authorList>
    </citation>
    <scope>NUCLEOTIDE SEQUENCE [LARGE SCALE GENOMIC DNA]</scope>
    <source>
        <strain evidence="8 9">GMNB39</strain>
    </source>
</reference>
<dbReference type="EMBL" id="RBNI01006754">
    <property type="protein sequence ID" value="RUP45793.1"/>
    <property type="molecule type" value="Genomic_DNA"/>
</dbReference>
<dbReference type="GO" id="GO:0000819">
    <property type="term" value="P:sister chromatid segregation"/>
    <property type="evidence" value="ECO:0007669"/>
    <property type="project" value="TreeGrafter"/>
</dbReference>
<name>A0A433D4T3_9FUNG</name>
<evidence type="ECO:0000313" key="9">
    <source>
        <dbReference type="Proteomes" id="UP000268093"/>
    </source>
</evidence>
<evidence type="ECO:0000256" key="3">
    <source>
        <dbReference type="ARBA" id="ARBA00012895"/>
    </source>
</evidence>
<dbReference type="PANTHER" id="PTHR10169">
    <property type="entry name" value="DNA TOPOISOMERASE/GYRASE"/>
    <property type="match status" value="1"/>
</dbReference>
<keyword evidence="6" id="KW-0413">Isomerase</keyword>
<dbReference type="GO" id="GO:0000712">
    <property type="term" value="P:resolution of meiotic recombination intermediates"/>
    <property type="evidence" value="ECO:0007669"/>
    <property type="project" value="TreeGrafter"/>
</dbReference>
<accession>A0A433D4T3</accession>
<proteinExistence type="predicted"/>
<dbReference type="InterPro" id="IPR050634">
    <property type="entry name" value="DNA_Topoisomerase_II"/>
</dbReference>
<dbReference type="Proteomes" id="UP000268093">
    <property type="component" value="Unassembled WGS sequence"/>
</dbReference>